<name>A0ABU3U6R4_9FLAO</name>
<dbReference type="NCBIfam" id="NF038133">
    <property type="entry name" value="choice_anch_L"/>
    <property type="match status" value="1"/>
</dbReference>
<dbReference type="InterPro" id="IPR026341">
    <property type="entry name" value="T9SS_type_B"/>
</dbReference>
<evidence type="ECO:0000313" key="2">
    <source>
        <dbReference type="EMBL" id="MDU8886096.1"/>
    </source>
</evidence>
<dbReference type="Pfam" id="PF13585">
    <property type="entry name" value="CHU_C"/>
    <property type="match status" value="1"/>
</dbReference>
<evidence type="ECO:0000256" key="1">
    <source>
        <dbReference type="SAM" id="SignalP"/>
    </source>
</evidence>
<dbReference type="Gene3D" id="2.60.40.10">
    <property type="entry name" value="Immunoglobulins"/>
    <property type="match status" value="2"/>
</dbReference>
<dbReference type="Proteomes" id="UP001268651">
    <property type="component" value="Unassembled WGS sequence"/>
</dbReference>
<dbReference type="NCBIfam" id="TIGR04131">
    <property type="entry name" value="Bac_Flav_CTERM"/>
    <property type="match status" value="1"/>
</dbReference>
<dbReference type="InterPro" id="IPR049804">
    <property type="entry name" value="Choice_anch_L"/>
</dbReference>
<sequence>MKQFFLIISLLLSSLCYSQYVSVDSQTYTPQELIELVLLNSTCVPNSNFTNVLGGNFNGTDESYGYFDASGTIFPFQNGVVLSTGRLQNVEGPNTTLSDDDAPNWNGDNDLETILNETDTHNATVLEFEFSTIADQINFRYIFASEEYQENNPNTCIYSDSFAFLIRHINEQEYTNIAVVPNTQPPEAVKVTTVHPDIPNGCPAQNEQYFGSWNGANAPINFNGQTAVLTAVANVIPNETYHVKLVIADEQNYRYDSAVFLEGGSFTLGKDLGNSRLLSTNNPLCPNETLTLDATMSGNNTYQWFRDNILIIGETNATYPVNTPGTYSVEITLQNNCIATGEITIEYSQPININPITLIECDEDMDGLTTYNLFIAEQEIVNTYPDYYIANFFNSQNDAVQNVNPIANGTSYQNSIPQEVVFARVENQYGCFDVVETTLDISNNTLNIQPFNVCDEGENDGFSIFDLNDLRMQVQPNVPPTASIFFFETEEDAFNETNAIDGSYINNSPYIQTIYVKVLDNNQCYAITTVELNVIFTPELFPDESIIYCLNSYPDLITLEAGILNDSPSNYIYQWFLDNSLLSETTASINVNEVGTYTVTATYSSGCSQSRNITVNRSNLATITNVSVQELTPNNSITVSVSGEGNYHYSLDHGLFQDTNTFNNVNAGFHTVYVRDKNGCGTVEQLVSVLGFPKFFTPNGDSYQDTWQPLGANTQFNSNLVVNIYDRFGKLLKEIRSSGDGWNGTFNGDVLPTDDYWYVVLFPDGKEYRGHFALKR</sequence>
<dbReference type="RefSeq" id="WP_316662042.1">
    <property type="nucleotide sequence ID" value="NZ_JAWHTF010000003.1"/>
</dbReference>
<evidence type="ECO:0000313" key="3">
    <source>
        <dbReference type="Proteomes" id="UP001268651"/>
    </source>
</evidence>
<keyword evidence="1" id="KW-0732">Signal</keyword>
<organism evidence="2 3">
    <name type="scientific">Gilvirhabdus luticola</name>
    <dbReference type="NCBI Taxonomy" id="3079858"/>
    <lineage>
        <taxon>Bacteria</taxon>
        <taxon>Pseudomonadati</taxon>
        <taxon>Bacteroidota</taxon>
        <taxon>Flavobacteriia</taxon>
        <taxon>Flavobacteriales</taxon>
        <taxon>Flavobacteriaceae</taxon>
        <taxon>Gilvirhabdus</taxon>
    </lineage>
</organism>
<keyword evidence="3" id="KW-1185">Reference proteome</keyword>
<dbReference type="InterPro" id="IPR013783">
    <property type="entry name" value="Ig-like_fold"/>
</dbReference>
<proteinExistence type="predicted"/>
<gene>
    <name evidence="2" type="ORF">RXV94_07985</name>
</gene>
<feature type="signal peptide" evidence="1">
    <location>
        <begin position="1"/>
        <end position="18"/>
    </location>
</feature>
<dbReference type="EMBL" id="JAWHTF010000003">
    <property type="protein sequence ID" value="MDU8886096.1"/>
    <property type="molecule type" value="Genomic_DNA"/>
</dbReference>
<comment type="caution">
    <text evidence="2">The sequence shown here is derived from an EMBL/GenBank/DDBJ whole genome shotgun (WGS) entry which is preliminary data.</text>
</comment>
<protein>
    <submittedName>
        <fullName evidence="2">Choice-of-anchor L domain-containing protein</fullName>
    </submittedName>
</protein>
<accession>A0ABU3U6R4</accession>
<reference evidence="2 3" key="1">
    <citation type="submission" date="2023-10" db="EMBL/GenBank/DDBJ databases">
        <title>Marimonas sp. nov. isolated from tidal mud flat.</title>
        <authorList>
            <person name="Jaincy N.J."/>
            <person name="Srinivasan S."/>
            <person name="Lee S.-S."/>
        </authorList>
    </citation>
    <scope>NUCLEOTIDE SEQUENCE [LARGE SCALE GENOMIC DNA]</scope>
    <source>
        <strain evidence="2 3">MJ-SS3</strain>
    </source>
</reference>
<feature type="chain" id="PRO_5046236245" evidence="1">
    <location>
        <begin position="19"/>
        <end position="776"/>
    </location>
</feature>